<protein>
    <submittedName>
        <fullName evidence="2">Uncharacterized protein</fullName>
    </submittedName>
</protein>
<dbReference type="AlphaFoldDB" id="A0A3N0YQN6"/>
<feature type="compositionally biased region" description="Low complexity" evidence="1">
    <location>
        <begin position="127"/>
        <end position="138"/>
    </location>
</feature>
<dbReference type="Proteomes" id="UP000281406">
    <property type="component" value="Unassembled WGS sequence"/>
</dbReference>
<reference evidence="2 3" key="1">
    <citation type="submission" date="2018-10" db="EMBL/GenBank/DDBJ databases">
        <title>Genome assembly for a Yunnan-Guizhou Plateau 3E fish, Anabarilius grahami (Regan), and its evolutionary and genetic applications.</title>
        <authorList>
            <person name="Jiang W."/>
        </authorList>
    </citation>
    <scope>NUCLEOTIDE SEQUENCE [LARGE SCALE GENOMIC DNA]</scope>
    <source>
        <strain evidence="2">AG-KIZ</strain>
        <tissue evidence="2">Muscle</tissue>
    </source>
</reference>
<organism evidence="2 3">
    <name type="scientific">Anabarilius grahami</name>
    <name type="common">Kanglang fish</name>
    <name type="synonym">Barilius grahami</name>
    <dbReference type="NCBI Taxonomy" id="495550"/>
    <lineage>
        <taxon>Eukaryota</taxon>
        <taxon>Metazoa</taxon>
        <taxon>Chordata</taxon>
        <taxon>Craniata</taxon>
        <taxon>Vertebrata</taxon>
        <taxon>Euteleostomi</taxon>
        <taxon>Actinopterygii</taxon>
        <taxon>Neopterygii</taxon>
        <taxon>Teleostei</taxon>
        <taxon>Ostariophysi</taxon>
        <taxon>Cypriniformes</taxon>
        <taxon>Xenocyprididae</taxon>
        <taxon>Xenocypridinae</taxon>
        <taxon>Xenocypridinae incertae sedis</taxon>
        <taxon>Anabarilius</taxon>
    </lineage>
</organism>
<dbReference type="EMBL" id="RJVU01029436">
    <property type="protein sequence ID" value="ROL48519.1"/>
    <property type="molecule type" value="Genomic_DNA"/>
</dbReference>
<feature type="region of interest" description="Disordered" evidence="1">
    <location>
        <begin position="103"/>
        <end position="146"/>
    </location>
</feature>
<evidence type="ECO:0000313" key="3">
    <source>
        <dbReference type="Proteomes" id="UP000281406"/>
    </source>
</evidence>
<evidence type="ECO:0000313" key="2">
    <source>
        <dbReference type="EMBL" id="ROL48519.1"/>
    </source>
</evidence>
<accession>A0A3N0YQN6</accession>
<proteinExistence type="predicted"/>
<name>A0A3N0YQN6_ANAGA</name>
<feature type="compositionally biased region" description="Polar residues" evidence="1">
    <location>
        <begin position="107"/>
        <end position="116"/>
    </location>
</feature>
<comment type="caution">
    <text evidence="2">The sequence shown here is derived from an EMBL/GenBank/DDBJ whole genome shotgun (WGS) entry which is preliminary data.</text>
</comment>
<gene>
    <name evidence="2" type="ORF">DPX16_12135</name>
</gene>
<evidence type="ECO:0000256" key="1">
    <source>
        <dbReference type="SAM" id="MobiDB-lite"/>
    </source>
</evidence>
<sequence>MPSSTSAMFTLAPFFPSTPPLLALPSNSDLPWASCSPALPRYVVPLATLQASEPWTPPRPVDPLIPRSLCSTFIPQALLGSLVPPATPWSVITLVLPRTSGPLATPRPSTSLAPTGSSFPPVPPLSLLPQAPTQSAESPSPPPPLPSSTAVLHWVFGTSAPPGSLPLSSPPQSWLHHGSSLLQFQRLCWGSLPCFFRCHPPPGSFCCQLLPGTSHHHLFHGSSLNLGGPIFQFCVLLLCPLPPSSVGLLF</sequence>
<keyword evidence="3" id="KW-1185">Reference proteome</keyword>